<evidence type="ECO:0000256" key="9">
    <source>
        <dbReference type="ARBA" id="ARBA00022748"/>
    </source>
</evidence>
<evidence type="ECO:0000256" key="5">
    <source>
        <dbReference type="ARBA" id="ARBA00022448"/>
    </source>
</evidence>
<keyword evidence="8 12" id="KW-0812">Transmembrane</keyword>
<dbReference type="InterPro" id="IPR007078">
    <property type="entry name" value="Haem_export_protD_CcmD"/>
</dbReference>
<comment type="subcellular location">
    <subcellularLocation>
        <location evidence="2 12">Cell inner membrane</location>
        <topology evidence="2 12">Single-pass membrane protein</topology>
    </subcellularLocation>
</comment>
<organism evidence="13 14">
    <name type="scientific">Amaricoccus macauensis</name>
    <dbReference type="NCBI Taxonomy" id="57001"/>
    <lineage>
        <taxon>Bacteria</taxon>
        <taxon>Pseudomonadati</taxon>
        <taxon>Pseudomonadota</taxon>
        <taxon>Alphaproteobacteria</taxon>
        <taxon>Rhodobacterales</taxon>
        <taxon>Paracoccaceae</taxon>
        <taxon>Amaricoccus</taxon>
    </lineage>
</organism>
<evidence type="ECO:0000256" key="12">
    <source>
        <dbReference type="RuleBase" id="RU363101"/>
    </source>
</evidence>
<keyword evidence="7 12" id="KW-0997">Cell inner membrane</keyword>
<dbReference type="GO" id="GO:0015886">
    <property type="term" value="P:heme transport"/>
    <property type="evidence" value="ECO:0007669"/>
    <property type="project" value="InterPro"/>
</dbReference>
<dbReference type="NCBIfam" id="TIGR03141">
    <property type="entry name" value="cytochro_ccmD"/>
    <property type="match status" value="1"/>
</dbReference>
<keyword evidence="5 12" id="KW-0813">Transport</keyword>
<evidence type="ECO:0000256" key="6">
    <source>
        <dbReference type="ARBA" id="ARBA00022475"/>
    </source>
</evidence>
<name>A0A840SD58_9RHOB</name>
<evidence type="ECO:0000313" key="14">
    <source>
        <dbReference type="Proteomes" id="UP000549457"/>
    </source>
</evidence>
<evidence type="ECO:0000256" key="3">
    <source>
        <dbReference type="ARBA" id="ARBA00008741"/>
    </source>
</evidence>
<dbReference type="Proteomes" id="UP000549457">
    <property type="component" value="Unassembled WGS sequence"/>
</dbReference>
<dbReference type="RefSeq" id="WP_184147095.1">
    <property type="nucleotide sequence ID" value="NZ_JACHFM010000001.1"/>
</dbReference>
<keyword evidence="11 12" id="KW-0472">Membrane</keyword>
<evidence type="ECO:0000256" key="11">
    <source>
        <dbReference type="ARBA" id="ARBA00023136"/>
    </source>
</evidence>
<protein>
    <recommendedName>
        <fullName evidence="4 12">Heme exporter protein D</fullName>
    </recommendedName>
</protein>
<comment type="function">
    <text evidence="1 12">Required for the export of heme to the periplasm for the biogenesis of c-type cytochromes.</text>
</comment>
<comment type="caution">
    <text evidence="13">The sequence shown here is derived from an EMBL/GenBank/DDBJ whole genome shotgun (WGS) entry which is preliminary data.</text>
</comment>
<evidence type="ECO:0000256" key="8">
    <source>
        <dbReference type="ARBA" id="ARBA00022692"/>
    </source>
</evidence>
<keyword evidence="10 12" id="KW-1133">Transmembrane helix</keyword>
<evidence type="ECO:0000313" key="13">
    <source>
        <dbReference type="EMBL" id="MBB5220759.1"/>
    </source>
</evidence>
<evidence type="ECO:0000256" key="1">
    <source>
        <dbReference type="ARBA" id="ARBA00002442"/>
    </source>
</evidence>
<sequence length="53" mass="5724">MILDLGKYAATVLGAYAVTLGLIALLVVASVRRARRARAELERLESARRTPNG</sequence>
<evidence type="ECO:0000256" key="4">
    <source>
        <dbReference type="ARBA" id="ARBA00016461"/>
    </source>
</evidence>
<dbReference type="GO" id="GO:0017004">
    <property type="term" value="P:cytochrome complex assembly"/>
    <property type="evidence" value="ECO:0007669"/>
    <property type="project" value="UniProtKB-KW"/>
</dbReference>
<proteinExistence type="inferred from homology"/>
<accession>A0A840SD58</accession>
<keyword evidence="9 12" id="KW-0201">Cytochrome c-type biogenesis</keyword>
<comment type="similarity">
    <text evidence="3 12">Belongs to the CcmD/CycX/HelD family.</text>
</comment>
<dbReference type="Pfam" id="PF04995">
    <property type="entry name" value="CcmD"/>
    <property type="match status" value="1"/>
</dbReference>
<keyword evidence="14" id="KW-1185">Reference proteome</keyword>
<gene>
    <name evidence="13" type="ORF">HNP73_000680</name>
</gene>
<dbReference type="EMBL" id="JACHFM010000001">
    <property type="protein sequence ID" value="MBB5220759.1"/>
    <property type="molecule type" value="Genomic_DNA"/>
</dbReference>
<keyword evidence="6 12" id="KW-1003">Cell membrane</keyword>
<reference evidence="13 14" key="1">
    <citation type="submission" date="2020-08" db="EMBL/GenBank/DDBJ databases">
        <title>Genomic Encyclopedia of Type Strains, Phase IV (KMG-IV): sequencing the most valuable type-strain genomes for metagenomic binning, comparative biology and taxonomic classification.</title>
        <authorList>
            <person name="Goeker M."/>
        </authorList>
    </citation>
    <scope>NUCLEOTIDE SEQUENCE [LARGE SCALE GENOMIC DNA]</scope>
    <source>
        <strain evidence="13 14">DSM 101730</strain>
    </source>
</reference>
<feature type="transmembrane region" description="Helical" evidence="12">
    <location>
        <begin position="12"/>
        <end position="31"/>
    </location>
</feature>
<dbReference type="AlphaFoldDB" id="A0A840SD58"/>
<evidence type="ECO:0000256" key="10">
    <source>
        <dbReference type="ARBA" id="ARBA00022989"/>
    </source>
</evidence>
<dbReference type="GO" id="GO:0005886">
    <property type="term" value="C:plasma membrane"/>
    <property type="evidence" value="ECO:0007669"/>
    <property type="project" value="UniProtKB-SubCell"/>
</dbReference>
<evidence type="ECO:0000256" key="7">
    <source>
        <dbReference type="ARBA" id="ARBA00022519"/>
    </source>
</evidence>
<evidence type="ECO:0000256" key="2">
    <source>
        <dbReference type="ARBA" id="ARBA00004377"/>
    </source>
</evidence>